<evidence type="ECO:0000259" key="7">
    <source>
        <dbReference type="PROSITE" id="PS51918"/>
    </source>
</evidence>
<evidence type="ECO:0000313" key="8">
    <source>
        <dbReference type="EMBL" id="HIZ32339.1"/>
    </source>
</evidence>
<evidence type="ECO:0000256" key="1">
    <source>
        <dbReference type="ARBA" id="ARBA00001966"/>
    </source>
</evidence>
<evidence type="ECO:0000256" key="2">
    <source>
        <dbReference type="ARBA" id="ARBA00022485"/>
    </source>
</evidence>
<reference evidence="8" key="2">
    <citation type="submission" date="2021-04" db="EMBL/GenBank/DDBJ databases">
        <authorList>
            <person name="Gilroy R."/>
        </authorList>
    </citation>
    <scope>NUCLEOTIDE SEQUENCE</scope>
    <source>
        <strain evidence="8">ChiHjej9B8-1298</strain>
    </source>
</reference>
<sequence length="215" mass="24442">MTQHRNKVPFFAICRHRIGIDGPGITTLVTCMGCTLQCKYCPNKICHSPVSNAEGTSTADYVMLLSPKELYEKVRIDNLYFRTTGGGVCFGGGEPAIYSHFIEEFRLLCGDSWKLTIETSLNCTSEHIRRLSSVIDYWIIDIKDMNPVIYKNYTGGYQDALMRNLKYLSALDTEGKITIRVPHISGFNTDNDVKRSIIQLNELGFRHIEELVYIQ</sequence>
<dbReference type="PANTHER" id="PTHR30352:SF4">
    <property type="entry name" value="PYRUVATE FORMATE-LYASE 2-ACTIVATING ENZYME"/>
    <property type="match status" value="1"/>
</dbReference>
<feature type="domain" description="Radical SAM core" evidence="7">
    <location>
        <begin position="20"/>
        <end position="215"/>
    </location>
</feature>
<proteinExistence type="predicted"/>
<dbReference type="InterPro" id="IPR034457">
    <property type="entry name" value="Organic_radical-activating"/>
</dbReference>
<protein>
    <submittedName>
        <fullName evidence="8">Radical SAM protein</fullName>
    </submittedName>
</protein>
<dbReference type="GO" id="GO:0003824">
    <property type="term" value="F:catalytic activity"/>
    <property type="evidence" value="ECO:0007669"/>
    <property type="project" value="InterPro"/>
</dbReference>
<dbReference type="Proteomes" id="UP000824028">
    <property type="component" value="Unassembled WGS sequence"/>
</dbReference>
<dbReference type="InterPro" id="IPR013785">
    <property type="entry name" value="Aldolase_TIM"/>
</dbReference>
<name>A0A9D2E7D0_9BACE</name>
<keyword evidence="4" id="KW-0479">Metal-binding</keyword>
<dbReference type="EMBL" id="DXBX01000017">
    <property type="protein sequence ID" value="HIZ32339.1"/>
    <property type="molecule type" value="Genomic_DNA"/>
</dbReference>
<dbReference type="GO" id="GO:0051539">
    <property type="term" value="F:4 iron, 4 sulfur cluster binding"/>
    <property type="evidence" value="ECO:0007669"/>
    <property type="project" value="UniProtKB-KW"/>
</dbReference>
<dbReference type="GO" id="GO:0046872">
    <property type="term" value="F:metal ion binding"/>
    <property type="evidence" value="ECO:0007669"/>
    <property type="project" value="UniProtKB-KW"/>
</dbReference>
<reference evidence="8" key="1">
    <citation type="journal article" date="2021" name="PeerJ">
        <title>Extensive microbial diversity within the chicken gut microbiome revealed by metagenomics and culture.</title>
        <authorList>
            <person name="Gilroy R."/>
            <person name="Ravi A."/>
            <person name="Getino M."/>
            <person name="Pursley I."/>
            <person name="Horton D.L."/>
            <person name="Alikhan N.F."/>
            <person name="Baker D."/>
            <person name="Gharbi K."/>
            <person name="Hall N."/>
            <person name="Watson M."/>
            <person name="Adriaenssens E.M."/>
            <person name="Foster-Nyarko E."/>
            <person name="Jarju S."/>
            <person name="Secka A."/>
            <person name="Antonio M."/>
            <person name="Oren A."/>
            <person name="Chaudhuri R.R."/>
            <person name="La Ragione R."/>
            <person name="Hildebrand F."/>
            <person name="Pallen M.J."/>
        </authorList>
    </citation>
    <scope>NUCLEOTIDE SEQUENCE</scope>
    <source>
        <strain evidence="8">ChiHjej9B8-1298</strain>
    </source>
</reference>
<keyword evidence="3" id="KW-0949">S-adenosyl-L-methionine</keyword>
<dbReference type="Pfam" id="PF04055">
    <property type="entry name" value="Radical_SAM"/>
    <property type="match status" value="1"/>
</dbReference>
<dbReference type="SUPFAM" id="SSF102114">
    <property type="entry name" value="Radical SAM enzymes"/>
    <property type="match status" value="1"/>
</dbReference>
<evidence type="ECO:0000256" key="3">
    <source>
        <dbReference type="ARBA" id="ARBA00022691"/>
    </source>
</evidence>
<dbReference type="PROSITE" id="PS51918">
    <property type="entry name" value="RADICAL_SAM"/>
    <property type="match status" value="1"/>
</dbReference>
<comment type="caution">
    <text evidence="8">The sequence shown here is derived from an EMBL/GenBank/DDBJ whole genome shotgun (WGS) entry which is preliminary data.</text>
</comment>
<accession>A0A9D2E7D0</accession>
<dbReference type="PANTHER" id="PTHR30352">
    <property type="entry name" value="PYRUVATE FORMATE-LYASE-ACTIVATING ENZYME"/>
    <property type="match status" value="1"/>
</dbReference>
<evidence type="ECO:0000256" key="5">
    <source>
        <dbReference type="ARBA" id="ARBA00023004"/>
    </source>
</evidence>
<dbReference type="SFLD" id="SFLDS00029">
    <property type="entry name" value="Radical_SAM"/>
    <property type="match status" value="1"/>
</dbReference>
<gene>
    <name evidence="8" type="ORF">H9814_02160</name>
</gene>
<dbReference type="InterPro" id="IPR058240">
    <property type="entry name" value="rSAM_sf"/>
</dbReference>
<keyword evidence="2" id="KW-0004">4Fe-4S</keyword>
<keyword evidence="5" id="KW-0408">Iron</keyword>
<comment type="cofactor">
    <cofactor evidence="1">
        <name>[4Fe-4S] cluster</name>
        <dbReference type="ChEBI" id="CHEBI:49883"/>
    </cofactor>
</comment>
<keyword evidence="6" id="KW-0411">Iron-sulfur</keyword>
<dbReference type="Gene3D" id="3.20.20.70">
    <property type="entry name" value="Aldolase class I"/>
    <property type="match status" value="1"/>
</dbReference>
<evidence type="ECO:0000256" key="6">
    <source>
        <dbReference type="ARBA" id="ARBA00023014"/>
    </source>
</evidence>
<dbReference type="InterPro" id="IPR007197">
    <property type="entry name" value="rSAM"/>
</dbReference>
<evidence type="ECO:0000313" key="9">
    <source>
        <dbReference type="Proteomes" id="UP000824028"/>
    </source>
</evidence>
<evidence type="ECO:0000256" key="4">
    <source>
        <dbReference type="ARBA" id="ARBA00022723"/>
    </source>
</evidence>
<dbReference type="AlphaFoldDB" id="A0A9D2E7D0"/>
<organism evidence="8 9">
    <name type="scientific">Candidatus Bacteroides merdigallinarum</name>
    <dbReference type="NCBI Taxonomy" id="2838473"/>
    <lineage>
        <taxon>Bacteria</taxon>
        <taxon>Pseudomonadati</taxon>
        <taxon>Bacteroidota</taxon>
        <taxon>Bacteroidia</taxon>
        <taxon>Bacteroidales</taxon>
        <taxon>Bacteroidaceae</taxon>
        <taxon>Bacteroides</taxon>
    </lineage>
</organism>